<proteinExistence type="predicted"/>
<comment type="caution">
    <text evidence="1">The sequence shown here is derived from an EMBL/GenBank/DDBJ whole genome shotgun (WGS) entry which is preliminary data.</text>
</comment>
<reference evidence="1" key="1">
    <citation type="journal article" date="2014" name="Front. Microbiol.">
        <title>High frequency of phylogenetically diverse reductive dehalogenase-homologous genes in deep subseafloor sedimentary metagenomes.</title>
        <authorList>
            <person name="Kawai M."/>
            <person name="Futagami T."/>
            <person name="Toyoda A."/>
            <person name="Takaki Y."/>
            <person name="Nishi S."/>
            <person name="Hori S."/>
            <person name="Arai W."/>
            <person name="Tsubouchi T."/>
            <person name="Morono Y."/>
            <person name="Uchiyama I."/>
            <person name="Ito T."/>
            <person name="Fujiyama A."/>
            <person name="Inagaki F."/>
            <person name="Takami H."/>
        </authorList>
    </citation>
    <scope>NUCLEOTIDE SEQUENCE</scope>
    <source>
        <strain evidence="1">Expedition CK06-06</strain>
    </source>
</reference>
<accession>X1ISH6</accession>
<sequence length="263" mass="27652">SWGIYFADSPSNTFHDHSFYGVTLESLHNGIRFSANANTLLLRPYFEAVDNNYISVGERCDNLTWILGAGGFQGRTLETKKLDINDANFDHFTIIGRHPDKNSSIIIDGSDEGGIVAADPADSLAALGRIGYDKTNDYWKFEDNIGIVGDLEIGGGLTVNGGTSGGLITKIAEATANIEADASTTIQVNVPSGAKVLAVQLRVDTALADGELWDAAYSGGSAQAITSGAAVAQNTKVNTFFNENAATAIASAEVDIDITKNGG</sequence>
<name>X1ISH6_9ZZZZ</name>
<dbReference type="AlphaFoldDB" id="X1ISH6"/>
<feature type="non-terminal residue" evidence="1">
    <location>
        <position position="263"/>
    </location>
</feature>
<feature type="non-terminal residue" evidence="1">
    <location>
        <position position="1"/>
    </location>
</feature>
<protein>
    <submittedName>
        <fullName evidence="1">Uncharacterized protein</fullName>
    </submittedName>
</protein>
<gene>
    <name evidence="1" type="ORF">S03H2_49408</name>
</gene>
<dbReference type="EMBL" id="BARU01031222">
    <property type="protein sequence ID" value="GAH72215.1"/>
    <property type="molecule type" value="Genomic_DNA"/>
</dbReference>
<organism evidence="1">
    <name type="scientific">marine sediment metagenome</name>
    <dbReference type="NCBI Taxonomy" id="412755"/>
    <lineage>
        <taxon>unclassified sequences</taxon>
        <taxon>metagenomes</taxon>
        <taxon>ecological metagenomes</taxon>
    </lineage>
</organism>
<evidence type="ECO:0000313" key="1">
    <source>
        <dbReference type="EMBL" id="GAH72215.1"/>
    </source>
</evidence>